<keyword evidence="2" id="KW-1185">Reference proteome</keyword>
<dbReference type="EMBL" id="MVGC01000055">
    <property type="protein sequence ID" value="RJE25183.1"/>
    <property type="molecule type" value="Genomic_DNA"/>
</dbReference>
<evidence type="ECO:0000313" key="1">
    <source>
        <dbReference type="EMBL" id="RJE25183.1"/>
    </source>
</evidence>
<protein>
    <submittedName>
        <fullName evidence="1">Uncharacterized protein</fullName>
    </submittedName>
</protein>
<dbReference type="Proteomes" id="UP000266188">
    <property type="component" value="Unassembled WGS sequence"/>
</dbReference>
<gene>
    <name evidence="1" type="ORF">PHISCL_02457</name>
</gene>
<comment type="caution">
    <text evidence="1">The sequence shown here is derived from an EMBL/GenBank/DDBJ whole genome shotgun (WGS) entry which is preliminary data.</text>
</comment>
<evidence type="ECO:0000313" key="2">
    <source>
        <dbReference type="Proteomes" id="UP000266188"/>
    </source>
</evidence>
<accession>A0A3A2ZS85</accession>
<reference evidence="2" key="1">
    <citation type="submission" date="2017-02" db="EMBL/GenBank/DDBJ databases">
        <authorList>
            <person name="Tafer H."/>
            <person name="Lopandic K."/>
        </authorList>
    </citation>
    <scope>NUCLEOTIDE SEQUENCE [LARGE SCALE GENOMIC DNA]</scope>
    <source>
        <strain evidence="2">CBS 366.77</strain>
    </source>
</reference>
<dbReference type="AlphaFoldDB" id="A0A3A2ZS85"/>
<organism evidence="1 2">
    <name type="scientific">Aspergillus sclerotialis</name>
    <dbReference type="NCBI Taxonomy" id="2070753"/>
    <lineage>
        <taxon>Eukaryota</taxon>
        <taxon>Fungi</taxon>
        <taxon>Dikarya</taxon>
        <taxon>Ascomycota</taxon>
        <taxon>Pezizomycotina</taxon>
        <taxon>Eurotiomycetes</taxon>
        <taxon>Eurotiomycetidae</taxon>
        <taxon>Eurotiales</taxon>
        <taxon>Aspergillaceae</taxon>
        <taxon>Aspergillus</taxon>
        <taxon>Aspergillus subgen. Polypaecilum</taxon>
    </lineage>
</organism>
<name>A0A3A2ZS85_9EURO</name>
<sequence length="65" mass="6852">MTNIDQCQTAVSINKQIEACYMKVSGDKCGVTKMIAMILNASKASLPLLANTRNSSTTSTTPGAK</sequence>
<proteinExistence type="predicted"/>